<dbReference type="SUPFAM" id="SSF48008">
    <property type="entry name" value="GntR ligand-binding domain-like"/>
    <property type="match status" value="1"/>
</dbReference>
<dbReference type="Gene3D" id="1.20.120.530">
    <property type="entry name" value="GntR ligand-binding domain-like"/>
    <property type="match status" value="1"/>
</dbReference>
<dbReference type="PRINTS" id="PR00035">
    <property type="entry name" value="HTHGNTR"/>
</dbReference>
<evidence type="ECO:0000313" key="5">
    <source>
        <dbReference type="EMBL" id="RDE19829.1"/>
    </source>
</evidence>
<evidence type="ECO:0000313" key="6">
    <source>
        <dbReference type="Proteomes" id="UP000253769"/>
    </source>
</evidence>
<dbReference type="EMBL" id="QQOH01000003">
    <property type="protein sequence ID" value="RDE19829.1"/>
    <property type="molecule type" value="Genomic_DNA"/>
</dbReference>
<dbReference type="InterPro" id="IPR011711">
    <property type="entry name" value="GntR_C"/>
</dbReference>
<dbReference type="CDD" id="cd07377">
    <property type="entry name" value="WHTH_GntR"/>
    <property type="match status" value="1"/>
</dbReference>
<dbReference type="SUPFAM" id="SSF46785">
    <property type="entry name" value="Winged helix' DNA-binding domain"/>
    <property type="match status" value="1"/>
</dbReference>
<evidence type="ECO:0000256" key="3">
    <source>
        <dbReference type="ARBA" id="ARBA00023163"/>
    </source>
</evidence>
<dbReference type="OrthoDB" id="9799812at2"/>
<dbReference type="PANTHER" id="PTHR43537">
    <property type="entry name" value="TRANSCRIPTIONAL REGULATOR, GNTR FAMILY"/>
    <property type="match status" value="1"/>
</dbReference>
<dbReference type="InterPro" id="IPR008920">
    <property type="entry name" value="TF_FadR/GntR_C"/>
</dbReference>
<organism evidence="5 6">
    <name type="scientific">Motiliproteus coralliicola</name>
    <dbReference type="NCBI Taxonomy" id="2283196"/>
    <lineage>
        <taxon>Bacteria</taxon>
        <taxon>Pseudomonadati</taxon>
        <taxon>Pseudomonadota</taxon>
        <taxon>Gammaproteobacteria</taxon>
        <taxon>Oceanospirillales</taxon>
        <taxon>Oceanospirillaceae</taxon>
        <taxon>Motiliproteus</taxon>
    </lineage>
</organism>
<sequence>MSSQPSRSEHAYQQLRASIHSGQLEAGSRIREAELADRFGISRTPIREAIRRLESEGLVCSSTHKGMMVTQLDYQSVIELYQMRELLEGAAAAQTARLASDAELSALRNLLNAERQAAEQGAIQQQARINKTFHQALYQAAHNRYLIKSLGSLQDAMALLGSTTYQVGNRNADAIEEHETLMQALEARNPEQAEKIARAHIRAALTARIELLNQQFQQQLPQFEEKSVAPLTG</sequence>
<dbReference type="InterPro" id="IPR000524">
    <property type="entry name" value="Tscrpt_reg_HTH_GntR"/>
</dbReference>
<dbReference type="GO" id="GO:0003700">
    <property type="term" value="F:DNA-binding transcription factor activity"/>
    <property type="evidence" value="ECO:0007669"/>
    <property type="project" value="InterPro"/>
</dbReference>
<dbReference type="SMART" id="SM00345">
    <property type="entry name" value="HTH_GNTR"/>
    <property type="match status" value="1"/>
</dbReference>
<comment type="caution">
    <text evidence="5">The sequence shown here is derived from an EMBL/GenBank/DDBJ whole genome shotgun (WGS) entry which is preliminary data.</text>
</comment>
<evidence type="ECO:0000256" key="1">
    <source>
        <dbReference type="ARBA" id="ARBA00023015"/>
    </source>
</evidence>
<gene>
    <name evidence="5" type="ORF">DV711_13235</name>
</gene>
<keyword evidence="3" id="KW-0804">Transcription</keyword>
<dbReference type="PRINTS" id="PR00033">
    <property type="entry name" value="HTHASNC"/>
</dbReference>
<dbReference type="AlphaFoldDB" id="A0A369WF89"/>
<dbReference type="InterPro" id="IPR000485">
    <property type="entry name" value="AsnC-type_HTH_dom"/>
</dbReference>
<dbReference type="GO" id="GO:0043565">
    <property type="term" value="F:sequence-specific DNA binding"/>
    <property type="evidence" value="ECO:0007669"/>
    <property type="project" value="InterPro"/>
</dbReference>
<dbReference type="Pfam" id="PF00392">
    <property type="entry name" value="GntR"/>
    <property type="match status" value="1"/>
</dbReference>
<dbReference type="PROSITE" id="PS50949">
    <property type="entry name" value="HTH_GNTR"/>
    <property type="match status" value="1"/>
</dbReference>
<keyword evidence="1" id="KW-0805">Transcription regulation</keyword>
<dbReference type="PANTHER" id="PTHR43537:SF49">
    <property type="entry name" value="TRANSCRIPTIONAL REGULATORY PROTEIN"/>
    <property type="match status" value="1"/>
</dbReference>
<proteinExistence type="predicted"/>
<dbReference type="SMART" id="SM00895">
    <property type="entry name" value="FCD"/>
    <property type="match status" value="1"/>
</dbReference>
<dbReference type="RefSeq" id="WP_114696174.1">
    <property type="nucleotide sequence ID" value="NZ_QQOH01000003.1"/>
</dbReference>
<accession>A0A369WF89</accession>
<dbReference type="Pfam" id="PF07729">
    <property type="entry name" value="FCD"/>
    <property type="match status" value="1"/>
</dbReference>
<dbReference type="InterPro" id="IPR036388">
    <property type="entry name" value="WH-like_DNA-bd_sf"/>
</dbReference>
<feature type="domain" description="HTH gntR-type" evidence="4">
    <location>
        <begin position="5"/>
        <end position="72"/>
    </location>
</feature>
<keyword evidence="2" id="KW-0238">DNA-binding</keyword>
<reference evidence="5 6" key="1">
    <citation type="submission" date="2018-07" db="EMBL/GenBank/DDBJ databases">
        <title>Motiliproteus coralliicola sp. nov., a bacterium isolated from Coral.</title>
        <authorList>
            <person name="Wang G."/>
        </authorList>
    </citation>
    <scope>NUCLEOTIDE SEQUENCE [LARGE SCALE GENOMIC DNA]</scope>
    <source>
        <strain evidence="5 6">C34</strain>
    </source>
</reference>
<protein>
    <submittedName>
        <fullName evidence="5">GntR family transcriptional regulator</fullName>
    </submittedName>
</protein>
<dbReference type="InterPro" id="IPR036390">
    <property type="entry name" value="WH_DNA-bd_sf"/>
</dbReference>
<keyword evidence="6" id="KW-1185">Reference proteome</keyword>
<name>A0A369WF89_9GAMM</name>
<dbReference type="Proteomes" id="UP000253769">
    <property type="component" value="Unassembled WGS sequence"/>
</dbReference>
<evidence type="ECO:0000259" key="4">
    <source>
        <dbReference type="PROSITE" id="PS50949"/>
    </source>
</evidence>
<dbReference type="Gene3D" id="1.10.10.10">
    <property type="entry name" value="Winged helix-like DNA-binding domain superfamily/Winged helix DNA-binding domain"/>
    <property type="match status" value="1"/>
</dbReference>
<evidence type="ECO:0000256" key="2">
    <source>
        <dbReference type="ARBA" id="ARBA00023125"/>
    </source>
</evidence>